<evidence type="ECO:0000256" key="1">
    <source>
        <dbReference type="ARBA" id="ARBA00022617"/>
    </source>
</evidence>
<dbReference type="GO" id="GO:0004392">
    <property type="term" value="F:heme oxygenase (decyclizing) activity"/>
    <property type="evidence" value="ECO:0007669"/>
    <property type="project" value="InterPro"/>
</dbReference>
<evidence type="ECO:0000256" key="2">
    <source>
        <dbReference type="ARBA" id="ARBA00022723"/>
    </source>
</evidence>
<dbReference type="PANTHER" id="PTHR10720:SF0">
    <property type="entry name" value="HEME OXYGENASE"/>
    <property type="match status" value="1"/>
</dbReference>
<dbReference type="SUPFAM" id="SSF48613">
    <property type="entry name" value="Heme oxygenase-like"/>
    <property type="match status" value="1"/>
</dbReference>
<evidence type="ECO:0000256" key="4">
    <source>
        <dbReference type="PIRSR" id="PIRSR000343-1"/>
    </source>
</evidence>
<proteinExistence type="predicted"/>
<dbReference type="GO" id="GO:0006979">
    <property type="term" value="P:response to oxidative stress"/>
    <property type="evidence" value="ECO:0007669"/>
    <property type="project" value="TreeGrafter"/>
</dbReference>
<dbReference type="PANTHER" id="PTHR10720">
    <property type="entry name" value="HEME OXYGENASE"/>
    <property type="match status" value="1"/>
</dbReference>
<dbReference type="PIRSF" id="PIRSF000343">
    <property type="entry name" value="Haem_Oase"/>
    <property type="match status" value="1"/>
</dbReference>
<evidence type="ECO:0000313" key="7">
    <source>
        <dbReference type="Proteomes" id="UP000185469"/>
    </source>
</evidence>
<dbReference type="KEGG" id="csph:CSPHI_08740"/>
<dbReference type="GO" id="GO:0020037">
    <property type="term" value="F:heme binding"/>
    <property type="evidence" value="ECO:0007669"/>
    <property type="project" value="TreeGrafter"/>
</dbReference>
<keyword evidence="3 5" id="KW-0408">Iron</keyword>
<keyword evidence="2 5" id="KW-0479">Metal-binding</keyword>
<dbReference type="Gene3D" id="1.20.910.10">
    <property type="entry name" value="Heme oxygenase-like"/>
    <property type="match status" value="1"/>
</dbReference>
<keyword evidence="1 4" id="KW-0349">Heme</keyword>
<accession>A0A1L7CZ78</accession>
<dbReference type="InterPro" id="IPR016084">
    <property type="entry name" value="Haem_Oase-like_multi-hlx"/>
</dbReference>
<protein>
    <recommendedName>
        <fullName evidence="8">Heme oxygenase</fullName>
    </recommendedName>
</protein>
<dbReference type="RefSeq" id="WP_075692513.1">
    <property type="nucleotide sequence ID" value="NZ_CP009248.1"/>
</dbReference>
<dbReference type="OrthoDB" id="5493802at2"/>
<feature type="binding site" description="axial binding residue" evidence="5">
    <location>
        <position position="21"/>
    </location>
    <ligand>
        <name>heme b</name>
        <dbReference type="ChEBI" id="CHEBI:60344"/>
    </ligand>
    <ligandPart>
        <name>Fe</name>
        <dbReference type="ChEBI" id="CHEBI:18248"/>
    </ligandPart>
</feature>
<feature type="binding site" evidence="4">
    <location>
        <position position="131"/>
    </location>
    <ligand>
        <name>heme b</name>
        <dbReference type="ChEBI" id="CHEBI:60344"/>
    </ligand>
</feature>
<keyword evidence="7" id="KW-1185">Reference proteome</keyword>
<feature type="binding site" evidence="4">
    <location>
        <position position="14"/>
    </location>
    <ligand>
        <name>heme b</name>
        <dbReference type="ChEBI" id="CHEBI:60344"/>
    </ligand>
</feature>
<reference evidence="6 7" key="1">
    <citation type="submission" date="2014-08" db="EMBL/GenBank/DDBJ databases">
        <title>Complete genome sequence of Corynebacterium sphenisci CECT 5990(T) (=DSM 44792(T)), isolated from healthy wild penguins.</title>
        <authorList>
            <person name="Ruckert C."/>
            <person name="Albersmeier A."/>
            <person name="Winkler A."/>
            <person name="Kalinowski J."/>
        </authorList>
    </citation>
    <scope>NUCLEOTIDE SEQUENCE [LARGE SCALE GENOMIC DNA]</scope>
    <source>
        <strain evidence="6 7">DSM 44792</strain>
    </source>
</reference>
<dbReference type="Proteomes" id="UP000185469">
    <property type="component" value="Chromosome"/>
</dbReference>
<dbReference type="AlphaFoldDB" id="A0A1L7CZ78"/>
<dbReference type="STRING" id="1437874.CSPHI_08740"/>
<name>A0A1L7CZ78_9CORY</name>
<dbReference type="Pfam" id="PF01126">
    <property type="entry name" value="Heme_oxygenase"/>
    <property type="match status" value="1"/>
</dbReference>
<dbReference type="PRINTS" id="PR00088">
    <property type="entry name" value="HAEMOXYGNASE"/>
</dbReference>
<evidence type="ECO:0008006" key="8">
    <source>
        <dbReference type="Google" id="ProtNLM"/>
    </source>
</evidence>
<gene>
    <name evidence="6" type="ORF">CSPHI_08740</name>
</gene>
<sequence>MTAPEKTTVSALLRKATIEVHEEAENSGFMNRMLNGLLTREAYVDYQGQMLCIYRALEGAGEALAGTPVVEALADERLLRTAALSADLDFLHGAEGAAERVRPTEATAAYVAELHRVAEEGDQVAFAAHHYVRYLGDLAGGQIIATLVSRIYGFGEDGVQGLRFPGIDKLKAYRDTYRGRLDSLAVLDEHREELVAHARTAFTCNTAVFADLDRRHPAE</sequence>
<dbReference type="CDD" id="cd19165">
    <property type="entry name" value="HemeO"/>
    <property type="match status" value="1"/>
</dbReference>
<dbReference type="InterPro" id="IPR002051">
    <property type="entry name" value="Haem_Oase"/>
</dbReference>
<dbReference type="GO" id="GO:0006788">
    <property type="term" value="P:heme oxidation"/>
    <property type="evidence" value="ECO:0007669"/>
    <property type="project" value="InterPro"/>
</dbReference>
<evidence type="ECO:0000256" key="3">
    <source>
        <dbReference type="ARBA" id="ARBA00023004"/>
    </source>
</evidence>
<dbReference type="GO" id="GO:0042167">
    <property type="term" value="P:heme catabolic process"/>
    <property type="evidence" value="ECO:0007669"/>
    <property type="project" value="TreeGrafter"/>
</dbReference>
<evidence type="ECO:0000256" key="5">
    <source>
        <dbReference type="PIRSR" id="PIRSR000343-2"/>
    </source>
</evidence>
<dbReference type="InterPro" id="IPR016053">
    <property type="entry name" value="Haem_Oase-like"/>
</dbReference>
<dbReference type="EMBL" id="CP009248">
    <property type="protein sequence ID" value="APT91093.1"/>
    <property type="molecule type" value="Genomic_DNA"/>
</dbReference>
<organism evidence="6 7">
    <name type="scientific">Corynebacterium sphenisci DSM 44792</name>
    <dbReference type="NCBI Taxonomy" id="1437874"/>
    <lineage>
        <taxon>Bacteria</taxon>
        <taxon>Bacillati</taxon>
        <taxon>Actinomycetota</taxon>
        <taxon>Actinomycetes</taxon>
        <taxon>Mycobacteriales</taxon>
        <taxon>Corynebacteriaceae</taxon>
        <taxon>Corynebacterium</taxon>
    </lineage>
</organism>
<dbReference type="GO" id="GO:0046872">
    <property type="term" value="F:metal ion binding"/>
    <property type="evidence" value="ECO:0007669"/>
    <property type="project" value="UniProtKB-KW"/>
</dbReference>
<feature type="binding site" evidence="4">
    <location>
        <position position="178"/>
    </location>
    <ligand>
        <name>heme b</name>
        <dbReference type="ChEBI" id="CHEBI:60344"/>
    </ligand>
</feature>
<evidence type="ECO:0000313" key="6">
    <source>
        <dbReference type="EMBL" id="APT91093.1"/>
    </source>
</evidence>